<feature type="compositionally biased region" description="Basic and acidic residues" evidence="1">
    <location>
        <begin position="455"/>
        <end position="465"/>
    </location>
</feature>
<evidence type="ECO:0000256" key="1">
    <source>
        <dbReference type="SAM" id="MobiDB-lite"/>
    </source>
</evidence>
<keyword evidence="3" id="KW-1185">Reference proteome</keyword>
<organism evidence="2 3">
    <name type="scientific">endosymbiont of Riftia pachyptila</name>
    <name type="common">vent Ph05</name>
    <dbReference type="NCBI Taxonomy" id="1048808"/>
    <lineage>
        <taxon>Bacteria</taxon>
        <taxon>Pseudomonadati</taxon>
        <taxon>Pseudomonadota</taxon>
        <taxon>Gammaproteobacteria</taxon>
        <taxon>sulfur-oxidizing symbionts</taxon>
    </lineage>
</organism>
<name>G2DHT4_9GAMM</name>
<feature type="compositionally biased region" description="Basic and acidic residues" evidence="1">
    <location>
        <begin position="256"/>
        <end position="268"/>
    </location>
</feature>
<feature type="compositionally biased region" description="Polar residues" evidence="1">
    <location>
        <begin position="230"/>
        <end position="248"/>
    </location>
</feature>
<dbReference type="RefSeq" id="WP_005966643.1">
    <property type="nucleotide sequence ID" value="NZ_AFOC01000153.1"/>
</dbReference>
<feature type="compositionally biased region" description="Polar residues" evidence="1">
    <location>
        <begin position="436"/>
        <end position="445"/>
    </location>
</feature>
<sequence>MERDTGKIRPETHALDAFIQATVERLLTTETRSAAPADGLLFLGNWHDAMPRLIFQDPVLQPVDTRIWGVIKIAAAGTHPTAFPTYKQIARTANVGSEATVARSMAILRATRWLSICRRVRDAQGRFRGNIYALHDEPLPLADTLYLDQDYIQFLEQAQNHAHPQVRKVAAAVLGTIEADLQEGDGGTAHLSPMQRRLEAIRTLQGEASRFFGFSSRQLQNLKSAPDVTPLQNLKSERSSSCSYINKKTTTTTTENPEKSDARAREENTQTPLAFPSSLTQNELRLARICLRNAPETVQQDILDELAGRLLAAKHKNEPTDNPIGYLAQLCKAARKGSFTLTSLGLKAREQRRQEAHLKRLEEISRERALAHMQTLLENPGRPSPDRKSRTQGASDGSAITSHDDSVDGSAINPSLEMQTPTHRTYGPRSDGSAITLHNDTTDGTAISPATGPPDDARERFKSRG</sequence>
<accession>G2DHT4</accession>
<evidence type="ECO:0000313" key="3">
    <source>
        <dbReference type="Proteomes" id="UP000004491"/>
    </source>
</evidence>
<dbReference type="EMBL" id="AFOC01000153">
    <property type="protein sequence ID" value="EGV49818.1"/>
    <property type="molecule type" value="Genomic_DNA"/>
</dbReference>
<dbReference type="InterPro" id="IPR047749">
    <property type="entry name" value="STY4528-like"/>
</dbReference>
<protein>
    <submittedName>
        <fullName evidence="2">Uncharacterized protein</fullName>
    </submittedName>
</protein>
<feature type="compositionally biased region" description="Polar residues" evidence="1">
    <location>
        <begin position="412"/>
        <end position="423"/>
    </location>
</feature>
<feature type="compositionally biased region" description="Polar residues" evidence="1">
    <location>
        <begin position="391"/>
        <end position="401"/>
    </location>
</feature>
<comment type="caution">
    <text evidence="2">The sequence shown here is derived from an EMBL/GenBank/DDBJ whole genome shotgun (WGS) entry which is preliminary data.</text>
</comment>
<gene>
    <name evidence="2" type="ORF">Rifp1Sym_fv00010</name>
</gene>
<dbReference type="Proteomes" id="UP000004491">
    <property type="component" value="Unassembled WGS sequence"/>
</dbReference>
<evidence type="ECO:0000313" key="2">
    <source>
        <dbReference type="EMBL" id="EGV49818.1"/>
    </source>
</evidence>
<dbReference type="NCBIfam" id="NF040582">
    <property type="entry name" value="STY4528_fam"/>
    <property type="match status" value="1"/>
</dbReference>
<dbReference type="AlphaFoldDB" id="G2DHT4"/>
<feature type="region of interest" description="Disordered" evidence="1">
    <location>
        <begin position="375"/>
        <end position="465"/>
    </location>
</feature>
<reference evidence="2" key="1">
    <citation type="journal article" date="2011" name="ISME J.">
        <title>The endosymbionts of the deep-sea tubeworms Riftia pachyptila and Tevnia jerichonana share an identical physiology as revealed by proteogenomic analyses.</title>
        <authorList>
            <person name="Gardebrecht A."/>
            <person name="Markert S."/>
            <person name="Felbeck H."/>
            <person name="Thuermer A."/>
            <person name="Albrecht D."/>
            <person name="Wollherr A."/>
            <person name="Kabisch J."/>
            <person name="Lehmann R."/>
            <person name="Daniel R."/>
            <person name="Liesegang H."/>
            <person name="Hecker M."/>
            <person name="Sievert S.M."/>
            <person name="Schweder T."/>
        </authorList>
    </citation>
    <scope>NUCLEOTIDE SEQUENCE [LARGE SCALE GENOMIC DNA]</scope>
</reference>
<feature type="region of interest" description="Disordered" evidence="1">
    <location>
        <begin position="230"/>
        <end position="269"/>
    </location>
</feature>
<proteinExistence type="predicted"/>